<name>X0RXX6_9ZZZZ</name>
<proteinExistence type="predicted"/>
<gene>
    <name evidence="1" type="ORF">S01H1_14655</name>
</gene>
<comment type="caution">
    <text evidence="1">The sequence shown here is derived from an EMBL/GenBank/DDBJ whole genome shotgun (WGS) entry which is preliminary data.</text>
</comment>
<dbReference type="AlphaFoldDB" id="X0RXX6"/>
<accession>X0RXX6</accession>
<evidence type="ECO:0000313" key="1">
    <source>
        <dbReference type="EMBL" id="GAF67856.1"/>
    </source>
</evidence>
<dbReference type="InterPro" id="IPR036291">
    <property type="entry name" value="NAD(P)-bd_dom_sf"/>
</dbReference>
<dbReference type="EMBL" id="BARS01007632">
    <property type="protein sequence ID" value="GAF67856.1"/>
    <property type="molecule type" value="Genomic_DNA"/>
</dbReference>
<sequence>MKVLIIGLGSIGTRYARLLHEHFDVELFALRHGEKVFESISGTTWLPQFLYSWD</sequence>
<dbReference type="SUPFAM" id="SSF51735">
    <property type="entry name" value="NAD(P)-binding Rossmann-fold domains"/>
    <property type="match status" value="1"/>
</dbReference>
<organism evidence="1">
    <name type="scientific">marine sediment metagenome</name>
    <dbReference type="NCBI Taxonomy" id="412755"/>
    <lineage>
        <taxon>unclassified sequences</taxon>
        <taxon>metagenomes</taxon>
        <taxon>ecological metagenomes</taxon>
    </lineage>
</organism>
<feature type="non-terminal residue" evidence="1">
    <location>
        <position position="54"/>
    </location>
</feature>
<reference evidence="1" key="1">
    <citation type="journal article" date="2014" name="Front. Microbiol.">
        <title>High frequency of phylogenetically diverse reductive dehalogenase-homologous genes in deep subseafloor sedimentary metagenomes.</title>
        <authorList>
            <person name="Kawai M."/>
            <person name="Futagami T."/>
            <person name="Toyoda A."/>
            <person name="Takaki Y."/>
            <person name="Nishi S."/>
            <person name="Hori S."/>
            <person name="Arai W."/>
            <person name="Tsubouchi T."/>
            <person name="Morono Y."/>
            <person name="Uchiyama I."/>
            <person name="Ito T."/>
            <person name="Fujiyama A."/>
            <person name="Inagaki F."/>
            <person name="Takami H."/>
        </authorList>
    </citation>
    <scope>NUCLEOTIDE SEQUENCE</scope>
    <source>
        <strain evidence="1">Expedition CK06-06</strain>
    </source>
</reference>
<protein>
    <submittedName>
        <fullName evidence="1">Uncharacterized protein</fullName>
    </submittedName>
</protein>